<name>A0A8X7UI70_BRACI</name>
<proteinExistence type="predicted"/>
<reference evidence="1 2" key="1">
    <citation type="submission" date="2020-02" db="EMBL/GenBank/DDBJ databases">
        <authorList>
            <person name="Ma Q."/>
            <person name="Huang Y."/>
            <person name="Song X."/>
            <person name="Pei D."/>
        </authorList>
    </citation>
    <scope>NUCLEOTIDE SEQUENCE [LARGE SCALE GENOMIC DNA]</scope>
    <source>
        <strain evidence="1">Sxm20200214</strain>
        <tissue evidence="1">Leaf</tissue>
    </source>
</reference>
<evidence type="ECO:0000313" key="1">
    <source>
        <dbReference type="EMBL" id="KAG2278491.1"/>
    </source>
</evidence>
<sequence length="180" mass="21052">MILSHHCHGILNNGPVKDPIPNGRFATWSNLTRFCLYIELIVYLLTKTLKDNNDTLCFSWLQIKKTYSDDYQETAAFCGCRYLCNFWWRRRGDGGWSGNLREEKGESWWSRKLKGRKEISEKIGLKWKNFIRSFSNGRKKMKRDVDFTYDLKNYSLNFDDGGGEDSSPERFIAAPAVIKV</sequence>
<organism evidence="1 2">
    <name type="scientific">Brassica carinata</name>
    <name type="common">Ethiopian mustard</name>
    <name type="synonym">Abyssinian cabbage</name>
    <dbReference type="NCBI Taxonomy" id="52824"/>
    <lineage>
        <taxon>Eukaryota</taxon>
        <taxon>Viridiplantae</taxon>
        <taxon>Streptophyta</taxon>
        <taxon>Embryophyta</taxon>
        <taxon>Tracheophyta</taxon>
        <taxon>Spermatophyta</taxon>
        <taxon>Magnoliopsida</taxon>
        <taxon>eudicotyledons</taxon>
        <taxon>Gunneridae</taxon>
        <taxon>Pentapetalae</taxon>
        <taxon>rosids</taxon>
        <taxon>malvids</taxon>
        <taxon>Brassicales</taxon>
        <taxon>Brassicaceae</taxon>
        <taxon>Brassiceae</taxon>
        <taxon>Brassica</taxon>
    </lineage>
</organism>
<comment type="caution">
    <text evidence="1">The sequence shown here is derived from an EMBL/GenBank/DDBJ whole genome shotgun (WGS) entry which is preliminary data.</text>
</comment>
<keyword evidence="2" id="KW-1185">Reference proteome</keyword>
<dbReference type="PANTHER" id="PTHR47076">
    <property type="entry name" value="NHL DOMAIN PROTEIN"/>
    <property type="match status" value="1"/>
</dbReference>
<dbReference type="Proteomes" id="UP000886595">
    <property type="component" value="Unassembled WGS sequence"/>
</dbReference>
<dbReference type="OrthoDB" id="1934748at2759"/>
<gene>
    <name evidence="1" type="ORF">Bca52824_061046</name>
</gene>
<accession>A0A8X7UI70</accession>
<protein>
    <submittedName>
        <fullName evidence="1">Uncharacterized protein</fullName>
    </submittedName>
</protein>
<dbReference type="EMBL" id="JAAMPC010000012">
    <property type="protein sequence ID" value="KAG2278491.1"/>
    <property type="molecule type" value="Genomic_DNA"/>
</dbReference>
<dbReference type="PANTHER" id="PTHR47076:SF1">
    <property type="entry name" value="NHL DOMAIN PROTEIN"/>
    <property type="match status" value="1"/>
</dbReference>
<evidence type="ECO:0000313" key="2">
    <source>
        <dbReference type="Proteomes" id="UP000886595"/>
    </source>
</evidence>
<dbReference type="AlphaFoldDB" id="A0A8X7UI70"/>